<proteinExistence type="predicted"/>
<dbReference type="InterPro" id="IPR037523">
    <property type="entry name" value="VOC_core"/>
</dbReference>
<name>A0A8E2ETX3_9PEZI</name>
<keyword evidence="2" id="KW-0560">Oxidoreductase</keyword>
<accession>A0A8E2ETX3</accession>
<dbReference type="CDD" id="cd07262">
    <property type="entry name" value="VOC_like"/>
    <property type="match status" value="1"/>
</dbReference>
<dbReference type="GO" id="GO:0051213">
    <property type="term" value="F:dioxygenase activity"/>
    <property type="evidence" value="ECO:0007669"/>
    <property type="project" value="UniProtKB-KW"/>
</dbReference>
<keyword evidence="3" id="KW-1185">Reference proteome</keyword>
<dbReference type="PANTHER" id="PTHR35006">
    <property type="entry name" value="GLYOXALASE FAMILY PROTEIN (AFU_ORTHOLOGUE AFUA_5G14830)"/>
    <property type="match status" value="1"/>
</dbReference>
<dbReference type="SUPFAM" id="SSF54593">
    <property type="entry name" value="Glyoxalase/Bleomycin resistance protein/Dihydroxybiphenyl dioxygenase"/>
    <property type="match status" value="1"/>
</dbReference>
<reference evidence="2 3" key="1">
    <citation type="journal article" date="2016" name="Nat. Commun.">
        <title>Ectomycorrhizal ecology is imprinted in the genome of the dominant symbiotic fungus Cenococcum geophilum.</title>
        <authorList>
            <consortium name="DOE Joint Genome Institute"/>
            <person name="Peter M."/>
            <person name="Kohler A."/>
            <person name="Ohm R.A."/>
            <person name="Kuo A."/>
            <person name="Krutzmann J."/>
            <person name="Morin E."/>
            <person name="Arend M."/>
            <person name="Barry K.W."/>
            <person name="Binder M."/>
            <person name="Choi C."/>
            <person name="Clum A."/>
            <person name="Copeland A."/>
            <person name="Grisel N."/>
            <person name="Haridas S."/>
            <person name="Kipfer T."/>
            <person name="LaButti K."/>
            <person name="Lindquist E."/>
            <person name="Lipzen A."/>
            <person name="Maire R."/>
            <person name="Meier B."/>
            <person name="Mihaltcheva S."/>
            <person name="Molinier V."/>
            <person name="Murat C."/>
            <person name="Poggeler S."/>
            <person name="Quandt C.A."/>
            <person name="Sperisen C."/>
            <person name="Tritt A."/>
            <person name="Tisserant E."/>
            <person name="Crous P.W."/>
            <person name="Henrissat B."/>
            <person name="Nehls U."/>
            <person name="Egli S."/>
            <person name="Spatafora J.W."/>
            <person name="Grigoriev I.V."/>
            <person name="Martin F.M."/>
        </authorList>
    </citation>
    <scope>NUCLEOTIDE SEQUENCE [LARGE SCALE GENOMIC DNA]</scope>
    <source>
        <strain evidence="2 3">CBS 207.34</strain>
    </source>
</reference>
<sequence>MSLDHIGLTVPPAQYDSTITWYLAALAPLGFTKQVEFPGAAVGLGPSKAEAVFWIASKADAKPGPAFHLAFRGKDREAVDRFHEEAVRAGGTCNGEPGVRAHYHPGYYAAFVLDLVGNNIEVVNHGA</sequence>
<feature type="domain" description="VOC" evidence="1">
    <location>
        <begin position="2"/>
        <end position="125"/>
    </location>
</feature>
<dbReference type="EMBL" id="KV750483">
    <property type="protein sequence ID" value="OCL04526.1"/>
    <property type="molecule type" value="Genomic_DNA"/>
</dbReference>
<gene>
    <name evidence="2" type="ORF">AOQ84DRAFT_324292</name>
</gene>
<dbReference type="PROSITE" id="PS51819">
    <property type="entry name" value="VOC"/>
    <property type="match status" value="1"/>
</dbReference>
<dbReference type="Pfam" id="PF00903">
    <property type="entry name" value="Glyoxalase"/>
    <property type="match status" value="1"/>
</dbReference>
<dbReference type="InterPro" id="IPR004360">
    <property type="entry name" value="Glyas_Fos-R_dOase_dom"/>
</dbReference>
<organism evidence="2 3">
    <name type="scientific">Glonium stellatum</name>
    <dbReference type="NCBI Taxonomy" id="574774"/>
    <lineage>
        <taxon>Eukaryota</taxon>
        <taxon>Fungi</taxon>
        <taxon>Dikarya</taxon>
        <taxon>Ascomycota</taxon>
        <taxon>Pezizomycotina</taxon>
        <taxon>Dothideomycetes</taxon>
        <taxon>Pleosporomycetidae</taxon>
        <taxon>Gloniales</taxon>
        <taxon>Gloniaceae</taxon>
        <taxon>Glonium</taxon>
    </lineage>
</organism>
<evidence type="ECO:0000313" key="3">
    <source>
        <dbReference type="Proteomes" id="UP000250140"/>
    </source>
</evidence>
<protein>
    <submittedName>
        <fullName evidence="2">Glyoxalase/bleomycin resistance protein/dioxygenase</fullName>
    </submittedName>
</protein>
<dbReference type="OrthoDB" id="10249419at2759"/>
<dbReference type="InterPro" id="IPR029068">
    <property type="entry name" value="Glyas_Bleomycin-R_OHBP_Dase"/>
</dbReference>
<dbReference type="AlphaFoldDB" id="A0A8E2ETX3"/>
<evidence type="ECO:0000313" key="2">
    <source>
        <dbReference type="EMBL" id="OCL04526.1"/>
    </source>
</evidence>
<dbReference type="Gene3D" id="3.10.180.10">
    <property type="entry name" value="2,3-Dihydroxybiphenyl 1,2-Dioxygenase, domain 1"/>
    <property type="match status" value="1"/>
</dbReference>
<evidence type="ECO:0000259" key="1">
    <source>
        <dbReference type="PROSITE" id="PS51819"/>
    </source>
</evidence>
<keyword evidence="2" id="KW-0223">Dioxygenase</keyword>
<dbReference type="Proteomes" id="UP000250140">
    <property type="component" value="Unassembled WGS sequence"/>
</dbReference>
<dbReference type="PANTHER" id="PTHR35006:SF2">
    <property type="entry name" value="GLYOXALASE FAMILY PROTEIN (AFU_ORTHOLOGUE AFUA_5G14830)"/>
    <property type="match status" value="1"/>
</dbReference>